<dbReference type="Proteomes" id="UP000237438">
    <property type="component" value="Unassembled WGS sequence"/>
</dbReference>
<sequence length="89" mass="10255">MKNGHYIKCIRVDESAPESQNIDPNDYGYECGHDLFSHDIVQMSTALARTNKVGNKLFLNSYHGSLYLPELNYMIYPLSREKNQHYAGK</sequence>
<accession>A0A2S4PSX8</accession>
<gene>
    <name evidence="1" type="ORF">EPUL_004317</name>
</gene>
<reference evidence="1 2" key="1">
    <citation type="submission" date="2017-10" db="EMBL/GenBank/DDBJ databases">
        <title>Development of genomic resources for the powdery mildew, Erysiphe pulchra.</title>
        <authorList>
            <person name="Wadl P.A."/>
            <person name="Mack B.M."/>
            <person name="Moore G."/>
            <person name="Beltz S.B."/>
        </authorList>
    </citation>
    <scope>NUCLEOTIDE SEQUENCE [LARGE SCALE GENOMIC DNA]</scope>
    <source>
        <strain evidence="1">Cflorida</strain>
    </source>
</reference>
<dbReference type="EMBL" id="PEDP01000713">
    <property type="protein sequence ID" value="POS85140.1"/>
    <property type="molecule type" value="Genomic_DNA"/>
</dbReference>
<proteinExistence type="predicted"/>
<organism evidence="1 2">
    <name type="scientific">Erysiphe pulchra</name>
    <dbReference type="NCBI Taxonomy" id="225359"/>
    <lineage>
        <taxon>Eukaryota</taxon>
        <taxon>Fungi</taxon>
        <taxon>Dikarya</taxon>
        <taxon>Ascomycota</taxon>
        <taxon>Pezizomycotina</taxon>
        <taxon>Leotiomycetes</taxon>
        <taxon>Erysiphales</taxon>
        <taxon>Erysiphaceae</taxon>
        <taxon>Erysiphe</taxon>
    </lineage>
</organism>
<protein>
    <submittedName>
        <fullName evidence="1">Uncharacterized protein</fullName>
    </submittedName>
</protein>
<feature type="non-terminal residue" evidence="1">
    <location>
        <position position="89"/>
    </location>
</feature>
<name>A0A2S4PSX8_9PEZI</name>
<evidence type="ECO:0000313" key="2">
    <source>
        <dbReference type="Proteomes" id="UP000237438"/>
    </source>
</evidence>
<comment type="caution">
    <text evidence="1">The sequence shown here is derived from an EMBL/GenBank/DDBJ whole genome shotgun (WGS) entry which is preliminary data.</text>
</comment>
<dbReference type="AlphaFoldDB" id="A0A2S4PSX8"/>
<keyword evidence="2" id="KW-1185">Reference proteome</keyword>
<evidence type="ECO:0000313" key="1">
    <source>
        <dbReference type="EMBL" id="POS85140.1"/>
    </source>
</evidence>